<gene>
    <name evidence="2" type="ORF">CD29_12625</name>
</gene>
<reference evidence="2 3" key="1">
    <citation type="submission" date="2014-02" db="EMBL/GenBank/DDBJ databases">
        <title>Draft genome sequence of Lysinibacillus manganicus DSM 26584T.</title>
        <authorList>
            <person name="Zhang F."/>
            <person name="Wang G."/>
            <person name="Zhang L."/>
        </authorList>
    </citation>
    <scope>NUCLEOTIDE SEQUENCE [LARGE SCALE GENOMIC DNA]</scope>
    <source>
        <strain evidence="2 3">DSM 26584</strain>
    </source>
</reference>
<accession>A0A0A3I5M7</accession>
<dbReference type="RefSeq" id="WP_036187155.1">
    <property type="nucleotide sequence ID" value="NZ_AVDA01000014.1"/>
</dbReference>
<name>A0A0A3I5M7_9BACL</name>
<keyword evidence="1" id="KW-0472">Membrane</keyword>
<dbReference type="EMBL" id="JPVN01000014">
    <property type="protein sequence ID" value="KGR77998.1"/>
    <property type="molecule type" value="Genomic_DNA"/>
</dbReference>
<protein>
    <submittedName>
        <fullName evidence="2">Uncharacterized protein</fullName>
    </submittedName>
</protein>
<sequence>MNYTLVGLLIIVFLIGGMIYTGLQKLAPAFYRQLFFLLVMIVINIFTGFLAFFMGAIATQTGGAAGFWLIFLAVEGLPFLLLILSVILLMRKVSK</sequence>
<feature type="transmembrane region" description="Helical" evidence="1">
    <location>
        <begin position="6"/>
        <end position="23"/>
    </location>
</feature>
<evidence type="ECO:0000313" key="2">
    <source>
        <dbReference type="EMBL" id="KGR77998.1"/>
    </source>
</evidence>
<dbReference type="OrthoDB" id="9980306at2"/>
<evidence type="ECO:0000256" key="1">
    <source>
        <dbReference type="SAM" id="Phobius"/>
    </source>
</evidence>
<comment type="caution">
    <text evidence="2">The sequence shown here is derived from an EMBL/GenBank/DDBJ whole genome shotgun (WGS) entry which is preliminary data.</text>
</comment>
<dbReference type="Proteomes" id="UP000030416">
    <property type="component" value="Unassembled WGS sequence"/>
</dbReference>
<keyword evidence="3" id="KW-1185">Reference proteome</keyword>
<dbReference type="STRING" id="1384049.CD29_12625"/>
<dbReference type="AlphaFoldDB" id="A0A0A3I5M7"/>
<feature type="transmembrane region" description="Helical" evidence="1">
    <location>
        <begin position="65"/>
        <end position="90"/>
    </location>
</feature>
<evidence type="ECO:0000313" key="3">
    <source>
        <dbReference type="Proteomes" id="UP000030416"/>
    </source>
</evidence>
<proteinExistence type="predicted"/>
<keyword evidence="1" id="KW-0812">Transmembrane</keyword>
<feature type="transmembrane region" description="Helical" evidence="1">
    <location>
        <begin position="35"/>
        <end position="59"/>
    </location>
</feature>
<keyword evidence="1" id="KW-1133">Transmembrane helix</keyword>
<organism evidence="2 3">
    <name type="scientific">Ureibacillus manganicus DSM 26584</name>
    <dbReference type="NCBI Taxonomy" id="1384049"/>
    <lineage>
        <taxon>Bacteria</taxon>
        <taxon>Bacillati</taxon>
        <taxon>Bacillota</taxon>
        <taxon>Bacilli</taxon>
        <taxon>Bacillales</taxon>
        <taxon>Caryophanaceae</taxon>
        <taxon>Ureibacillus</taxon>
    </lineage>
</organism>